<dbReference type="InterPro" id="IPR028994">
    <property type="entry name" value="Integrin_alpha_N"/>
</dbReference>
<protein>
    <recommendedName>
        <fullName evidence="2">Choice-of-anchor B family protein</fullName>
    </recommendedName>
</protein>
<evidence type="ECO:0008006" key="2">
    <source>
        <dbReference type="Google" id="ProtNLM"/>
    </source>
</evidence>
<reference evidence="1" key="1">
    <citation type="submission" date="2018-05" db="EMBL/GenBank/DDBJ databases">
        <authorList>
            <person name="Lanie J.A."/>
            <person name="Ng W.-L."/>
            <person name="Kazmierczak K.M."/>
            <person name="Andrzejewski T.M."/>
            <person name="Davidsen T.M."/>
            <person name="Wayne K.J."/>
            <person name="Tettelin H."/>
            <person name="Glass J.I."/>
            <person name="Rusch D."/>
            <person name="Podicherti R."/>
            <person name="Tsui H.-C.T."/>
            <person name="Winkler M.E."/>
        </authorList>
    </citation>
    <scope>NUCLEOTIDE SEQUENCE</scope>
</reference>
<dbReference type="InterPro" id="IPR013211">
    <property type="entry name" value="LVIVD"/>
</dbReference>
<dbReference type="NCBIfam" id="TIGR04312">
    <property type="entry name" value="choice_anch_B"/>
    <property type="match status" value="1"/>
</dbReference>
<dbReference type="Gene3D" id="2.130.10.130">
    <property type="entry name" value="Integrin alpha, N-terminal"/>
    <property type="match status" value="1"/>
</dbReference>
<name>A0A381UIC4_9ZZZZ</name>
<proteinExistence type="predicted"/>
<organism evidence="1">
    <name type="scientific">marine metagenome</name>
    <dbReference type="NCBI Taxonomy" id="408172"/>
    <lineage>
        <taxon>unclassified sequences</taxon>
        <taxon>metagenomes</taxon>
        <taxon>ecological metagenomes</taxon>
    </lineage>
</organism>
<evidence type="ECO:0000313" key="1">
    <source>
        <dbReference type="EMBL" id="SVA26493.1"/>
    </source>
</evidence>
<sequence length="547" mass="58912">MHNGQVMVGAPGANGLIGAVYLYFYDPVEQNWDQLPGLEPYDRLPGSYFGASIAFSENEAFIGAPGSAGRLGRVYHLTRSSLNSWDSATKLGAANLGQFSILSAAVAAKADVVVAGVPGNDYGAGTAVIMERDHIGWNRTEVLSGTSGLDPVVGEGIPCVDGKAGPFLCDNVDMVSFLPTHMIGGSRGVGVNDIWGWTDPDTDRDYVVVGMRDGTTFVDVTEPSHPIWIGKLPKTDEANTSLWRDVKVDKDFAFIVSDSAGQHGMQVFDMTRLREFSGEPLTFTADTTYRGVDSAHNMVVNPGSDFAFIVGAGGRESCGGRLHMINIEDPRNPAFAGCFTDISTGMAGTGGTHDAQCVTYAGPDERYTGHEICFMSNGASALSIADTTDKRNPVAIARGEYPNVAYSHQGWLTPDQRYFYLNDELDEFSGLVPGTRTLIFDVQELDDPILVGTYETDSEATDHNLYIVGDVMYQSNYRSGLRVVDISDPEKPTALGYFDTVPWGSDFGMGDIISGSIGSWSNYPFFESGVVVVASGREGVFVLRVRE</sequence>
<dbReference type="PANTHER" id="PTHR38787">
    <property type="entry name" value="REGULATORY P DOMAIN-CONTAINING PROTEIN"/>
    <property type="match status" value="1"/>
</dbReference>
<dbReference type="AlphaFoldDB" id="A0A381UIC4"/>
<accession>A0A381UIC4</accession>
<dbReference type="EMBL" id="UINC01006264">
    <property type="protein sequence ID" value="SVA26493.1"/>
    <property type="molecule type" value="Genomic_DNA"/>
</dbReference>
<gene>
    <name evidence="1" type="ORF">METZ01_LOCUS79347</name>
</gene>
<dbReference type="Pfam" id="PF08309">
    <property type="entry name" value="LVIVD"/>
    <property type="match status" value="1"/>
</dbReference>
<dbReference type="GO" id="GO:0005576">
    <property type="term" value="C:extracellular region"/>
    <property type="evidence" value="ECO:0007669"/>
    <property type="project" value="TreeGrafter"/>
</dbReference>
<dbReference type="PANTHER" id="PTHR38787:SF3">
    <property type="entry name" value="REGULATORY P DOMAIN-CONTAINING PROTEIN"/>
    <property type="match status" value="1"/>
</dbReference>
<dbReference type="InterPro" id="IPR027589">
    <property type="entry name" value="Choice_anch_B"/>
</dbReference>